<evidence type="ECO:0000259" key="2">
    <source>
        <dbReference type="Pfam" id="PF14347"/>
    </source>
</evidence>
<evidence type="ECO:0000256" key="1">
    <source>
        <dbReference type="SAM" id="SignalP"/>
    </source>
</evidence>
<feature type="domain" description="DUF4399" evidence="2">
    <location>
        <begin position="49"/>
        <end position="139"/>
    </location>
</feature>
<dbReference type="Pfam" id="PF14347">
    <property type="entry name" value="DUF4399"/>
    <property type="match status" value="1"/>
</dbReference>
<dbReference type="Proteomes" id="UP001157440">
    <property type="component" value="Unassembled WGS sequence"/>
</dbReference>
<feature type="chain" id="PRO_5041392462" description="DUF4399 domain-containing protein" evidence="1">
    <location>
        <begin position="23"/>
        <end position="150"/>
    </location>
</feature>
<dbReference type="InterPro" id="IPR025512">
    <property type="entry name" value="DUF4399"/>
</dbReference>
<feature type="signal peptide" evidence="1">
    <location>
        <begin position="1"/>
        <end position="22"/>
    </location>
</feature>
<sequence>MRTTLHGACLIGIVLASTPCSAQTPAPEDAELYFISPRDGAKLRGPITVRFGLKHMGVTHAGDTTPNMGHHHLLVDVTEPTSPTEPLPSNKRYLHFGSGQTETQVDLPPGPHTLQLVLGDANHKPFKPLVASKTIHIRVLRPNTNTATKN</sequence>
<gene>
    <name evidence="3" type="ORF">GCM10007890_04660</name>
</gene>
<dbReference type="AlphaFoldDB" id="A0AA37WPS7"/>
<proteinExistence type="predicted"/>
<evidence type="ECO:0000313" key="3">
    <source>
        <dbReference type="EMBL" id="GLS68454.1"/>
    </source>
</evidence>
<evidence type="ECO:0000313" key="4">
    <source>
        <dbReference type="Proteomes" id="UP001157440"/>
    </source>
</evidence>
<organism evidence="3 4">
    <name type="scientific">Methylobacterium tardum</name>
    <dbReference type="NCBI Taxonomy" id="374432"/>
    <lineage>
        <taxon>Bacteria</taxon>
        <taxon>Pseudomonadati</taxon>
        <taxon>Pseudomonadota</taxon>
        <taxon>Alphaproteobacteria</taxon>
        <taxon>Hyphomicrobiales</taxon>
        <taxon>Methylobacteriaceae</taxon>
        <taxon>Methylobacterium</taxon>
    </lineage>
</organism>
<reference evidence="4" key="1">
    <citation type="journal article" date="2019" name="Int. J. Syst. Evol. Microbiol.">
        <title>The Global Catalogue of Microorganisms (GCM) 10K type strain sequencing project: providing services to taxonomists for standard genome sequencing and annotation.</title>
        <authorList>
            <consortium name="The Broad Institute Genomics Platform"/>
            <consortium name="The Broad Institute Genome Sequencing Center for Infectious Disease"/>
            <person name="Wu L."/>
            <person name="Ma J."/>
        </authorList>
    </citation>
    <scope>NUCLEOTIDE SEQUENCE [LARGE SCALE GENOMIC DNA]</scope>
    <source>
        <strain evidence="4">NBRC 103632</strain>
    </source>
</reference>
<protein>
    <recommendedName>
        <fullName evidence="2">DUF4399 domain-containing protein</fullName>
    </recommendedName>
</protein>
<keyword evidence="1" id="KW-0732">Signal</keyword>
<comment type="caution">
    <text evidence="3">The sequence shown here is derived from an EMBL/GenBank/DDBJ whole genome shotgun (WGS) entry which is preliminary data.</text>
</comment>
<name>A0AA37WPS7_9HYPH</name>
<dbReference type="EMBL" id="BSPL01000005">
    <property type="protein sequence ID" value="GLS68454.1"/>
    <property type="molecule type" value="Genomic_DNA"/>
</dbReference>
<accession>A0AA37WPS7</accession>
<keyword evidence="4" id="KW-1185">Reference proteome</keyword>